<proteinExistence type="predicted"/>
<sequence length="1500" mass="158008">MKTLYTKLSLVTMLVFLGMHFSFGQTTIYTQDFETLNSGYTASATEGTPGSDTDIFNRSNPNIGGNSTFIWAVEDTNSTPANITLDQIDISGYSDFTFSIDLLAHHYLDWDSTDEMNITYSIDGGAPQNLLSVQSTVAGDDFNTPAALDTDFDGEGDCSAGNILPALSTGTEGGCTVSSDQFATFSSSTIALAGNSTLDITITFEGLTSADEGIYLDNIEVVGTSATTDTQVQFDSASTSVNEDAGTASIDLSILNEDASNPTSVEVALTSGNATDINNYTTQTITFPAGSAANQTLTVDITDNATDEADKNLTFTLQNVSGGNNAQIGAQNTFDLTIVDDDLAAPITLPYTEDFSNCSTAEWITFDEAGGNSWSCGSGEFAMNGFDGGGATLDDIDWLISDFRINFDDYSSVSIDVTTAEQFGDATNQAGEFRLVYSTDYDGLGDPSTGTWTELTFDPNNTSTGFGTSTPSTTTVDASSVSGTAFIAFIYDETQGNGSEDWRVQQVDITGVPATSNSADSDIAVTAFDPTDNIDYTLYSATSALTTANAIKVGEFTIRDGGATNSDSDSQSTTLTDVTIDITNFDNLAAIAIFDGTSNLSEITSVTASNSFSSLSLEAADDSNKTFEIYVTFNSSVVDNAQLQYTISSATADVAGSLFTDVDAGGAVTSITGDDNKIEVTATDLLFNQDATDVGVGNVMTPSPTVEAYDTNLNLDLDFTGNVALSPTGTTFDGTATTTVAAVAGVATFSNLVFDVTATGATLEASSGALTTDTSSAFDVIIAPIVIAQEDFDGSTPSWSYTNDIPFFDNGTDGSYGIFTNAAPLSNTNFSGNVLFENDLDDEGDNGTSGFATVTFEEISVENFSNVVLSFDWEVIDYNANADDAKYEIIVDGVSNGEVFLVDGGVDPTDGSGTVTYNVPVATSTISLLVSVRNNGASGYSAFDNIKIEGNYDGDLVYSGGTWTPSAPSGSTGTNDVLVQDGTYTTNGDISVNSISVLGDAAVEVRPADILTVNSSINNNGDFTFQSDLSGVGQLDDFSGSITGDITVERFIPAKRAFRLISSAVDGSSIANAWQQDTHITGTGGSTNGFDATSTNNPSMFTFDNTITNQSSGAGWQAVTSTTDVISAGTPYRLMVRGDRSIDLTDNEAPATATTLSVSGSLHTGSYTPTLATAANNYSFVGNPYQAVVDFGAVTKSNLTDFIYVWDASVAGSNGNGGYITVQISTGNITAPSPSSSDASQYIAPGQAFFVQNNATGNGSITFNEADKATGQAQVSIFSTYTNFYINSRLYKASALQNGEMESDAIGLRFNENYTTVGSDEDASKLANPGENYAIVNNGFKSIDKQNIPTDGHQIDLLMMNYEDTAYSLSFNLGNQPETLKVYLNDNYLNTQTELTESITYDFTVDANVPESIDQNRFHLSFEEVPLNNQSFDAGQVRLYPNPVAYQLQIELPASVEINSVQVFNTLGQKVLTTTQSQVDVSQLASGVYVVELETSAGKV</sequence>
<dbReference type="InterPro" id="IPR003644">
    <property type="entry name" value="Calx_beta"/>
</dbReference>
<keyword evidence="3" id="KW-0106">Calcium</keyword>
<evidence type="ECO:0000313" key="6">
    <source>
        <dbReference type="EMBL" id="SHF00774.1"/>
    </source>
</evidence>
<keyword evidence="2" id="KW-0677">Repeat</keyword>
<keyword evidence="7" id="KW-1185">Reference proteome</keyword>
<dbReference type="SUPFAM" id="SSF141072">
    <property type="entry name" value="CalX-like"/>
    <property type="match status" value="1"/>
</dbReference>
<evidence type="ECO:0000256" key="2">
    <source>
        <dbReference type="ARBA" id="ARBA00022737"/>
    </source>
</evidence>
<dbReference type="InterPro" id="IPR038081">
    <property type="entry name" value="CalX-like_sf"/>
</dbReference>
<dbReference type="OrthoDB" id="1652165at2"/>
<name>A0A1M4Y4M8_9FLAO</name>
<dbReference type="Gene3D" id="2.60.40.2030">
    <property type="match status" value="1"/>
</dbReference>
<evidence type="ECO:0000259" key="5">
    <source>
        <dbReference type="SMART" id="SM00237"/>
    </source>
</evidence>
<dbReference type="GO" id="GO:0007154">
    <property type="term" value="P:cell communication"/>
    <property type="evidence" value="ECO:0007669"/>
    <property type="project" value="InterPro"/>
</dbReference>
<feature type="signal peptide" evidence="4">
    <location>
        <begin position="1"/>
        <end position="24"/>
    </location>
</feature>
<keyword evidence="1 4" id="KW-0732">Signal</keyword>
<evidence type="ECO:0000313" key="7">
    <source>
        <dbReference type="Proteomes" id="UP000184462"/>
    </source>
</evidence>
<dbReference type="Pfam" id="PF18962">
    <property type="entry name" value="Por_Secre_tail"/>
    <property type="match status" value="1"/>
</dbReference>
<evidence type="ECO:0000256" key="4">
    <source>
        <dbReference type="SAM" id="SignalP"/>
    </source>
</evidence>
<dbReference type="NCBIfam" id="TIGR04183">
    <property type="entry name" value="Por_Secre_tail"/>
    <property type="match status" value="1"/>
</dbReference>
<dbReference type="RefSeq" id="WP_143185689.1">
    <property type="nucleotide sequence ID" value="NZ_FQTW01000013.1"/>
</dbReference>
<feature type="non-terminal residue" evidence="6">
    <location>
        <position position="1500"/>
    </location>
</feature>
<reference evidence="6 7" key="1">
    <citation type="submission" date="2016-11" db="EMBL/GenBank/DDBJ databases">
        <authorList>
            <person name="Jaros S."/>
            <person name="Januszkiewicz K."/>
            <person name="Wedrychowicz H."/>
        </authorList>
    </citation>
    <scope>NUCLEOTIDE SEQUENCE [LARGE SCALE GENOMIC DNA]</scope>
    <source>
        <strain evidence="6 7">DSM 25661</strain>
    </source>
</reference>
<dbReference type="STRING" id="1155689.SAMN05444278_11320"/>
<accession>A0A1M4Y4M8</accession>
<dbReference type="EMBL" id="FQTW01000013">
    <property type="protein sequence ID" value="SHF00774.1"/>
    <property type="molecule type" value="Genomic_DNA"/>
</dbReference>
<dbReference type="Pfam" id="PF03160">
    <property type="entry name" value="Calx-beta"/>
    <property type="match status" value="1"/>
</dbReference>
<evidence type="ECO:0000256" key="1">
    <source>
        <dbReference type="ARBA" id="ARBA00022729"/>
    </source>
</evidence>
<dbReference type="InterPro" id="IPR026444">
    <property type="entry name" value="Secre_tail"/>
</dbReference>
<evidence type="ECO:0000256" key="3">
    <source>
        <dbReference type="ARBA" id="ARBA00022837"/>
    </source>
</evidence>
<protein>
    <submittedName>
        <fullName evidence="6">Por secretion system C-terminal sorting domain-containing protein</fullName>
    </submittedName>
</protein>
<dbReference type="SMART" id="SM00237">
    <property type="entry name" value="Calx_beta"/>
    <property type="match status" value="1"/>
</dbReference>
<feature type="domain" description="Calx-beta" evidence="5">
    <location>
        <begin position="221"/>
        <end position="318"/>
    </location>
</feature>
<organism evidence="6 7">
    <name type="scientific">Psychroflexus salarius</name>
    <dbReference type="NCBI Taxonomy" id="1155689"/>
    <lineage>
        <taxon>Bacteria</taxon>
        <taxon>Pseudomonadati</taxon>
        <taxon>Bacteroidota</taxon>
        <taxon>Flavobacteriia</taxon>
        <taxon>Flavobacteriales</taxon>
        <taxon>Flavobacteriaceae</taxon>
        <taxon>Psychroflexus</taxon>
    </lineage>
</organism>
<dbReference type="GO" id="GO:0016020">
    <property type="term" value="C:membrane"/>
    <property type="evidence" value="ECO:0007669"/>
    <property type="project" value="InterPro"/>
</dbReference>
<gene>
    <name evidence="6" type="ORF">SAMN05444278_11320</name>
</gene>
<feature type="chain" id="PRO_5012002262" evidence="4">
    <location>
        <begin position="25"/>
        <end position="1500"/>
    </location>
</feature>
<dbReference type="Proteomes" id="UP000184462">
    <property type="component" value="Unassembled WGS sequence"/>
</dbReference>